<keyword evidence="3" id="KW-1185">Reference proteome</keyword>
<evidence type="ECO:0000313" key="3">
    <source>
        <dbReference type="Proteomes" id="UP000076761"/>
    </source>
</evidence>
<accession>A0A165P7V6</accession>
<keyword evidence="1" id="KW-0812">Transmembrane</keyword>
<keyword evidence="1" id="KW-0472">Membrane</keyword>
<protein>
    <submittedName>
        <fullName evidence="2">Uncharacterized protein</fullName>
    </submittedName>
</protein>
<dbReference type="InParanoid" id="A0A165P7V6"/>
<evidence type="ECO:0000313" key="2">
    <source>
        <dbReference type="EMBL" id="KZT20644.1"/>
    </source>
</evidence>
<sequence>MGQYQKFQFIAPWISSLLYGAYLVVFSTAVYLLTIAYFVNDFLAFEIAADSTVETASGVRVTDIANILACMGDAFNVASFLIADTILIWRYFLVCNRSFRSVLFPIAMLVSVCLCGFTIMGIDIKLYYLRLETPPSATGPPAIWLKLSDALTYLNIVYYATSVATNVYTSGLIAFRIWQVTREVRNIVGHSHGKKFMNASLMIVESGAIYSACLLLAIIVEPISSVPNLSRIVDVIVFYASGIVPTLLVVLIGLNKATVQTTYPTLHISDVEMGCEDGLQDKPLPKAGPIPLRVSRILGEISIPQTWLDDDCREVSSHGQSETVYSSCSRVAYRASAGTGAGRSGV</sequence>
<reference evidence="2 3" key="1">
    <citation type="journal article" date="2016" name="Mol. Biol. Evol.">
        <title>Comparative Genomics of Early-Diverging Mushroom-Forming Fungi Provides Insights into the Origins of Lignocellulose Decay Capabilities.</title>
        <authorList>
            <person name="Nagy L.G."/>
            <person name="Riley R."/>
            <person name="Tritt A."/>
            <person name="Adam C."/>
            <person name="Daum C."/>
            <person name="Floudas D."/>
            <person name="Sun H."/>
            <person name="Yadav J.S."/>
            <person name="Pangilinan J."/>
            <person name="Larsson K.H."/>
            <person name="Matsuura K."/>
            <person name="Barry K."/>
            <person name="Labutti K."/>
            <person name="Kuo R."/>
            <person name="Ohm R.A."/>
            <person name="Bhattacharya S.S."/>
            <person name="Shirouzu T."/>
            <person name="Yoshinaga Y."/>
            <person name="Martin F.M."/>
            <person name="Grigoriev I.V."/>
            <person name="Hibbett D.S."/>
        </authorList>
    </citation>
    <scope>NUCLEOTIDE SEQUENCE [LARGE SCALE GENOMIC DNA]</scope>
    <source>
        <strain evidence="2 3">HHB14362 ss-1</strain>
    </source>
</reference>
<feature type="transmembrane region" description="Helical" evidence="1">
    <location>
        <begin position="101"/>
        <end position="122"/>
    </location>
</feature>
<feature type="transmembrane region" description="Helical" evidence="1">
    <location>
        <begin position="12"/>
        <end position="39"/>
    </location>
</feature>
<feature type="transmembrane region" description="Helical" evidence="1">
    <location>
        <begin position="156"/>
        <end position="178"/>
    </location>
</feature>
<evidence type="ECO:0000256" key="1">
    <source>
        <dbReference type="SAM" id="Phobius"/>
    </source>
</evidence>
<dbReference type="AlphaFoldDB" id="A0A165P7V6"/>
<keyword evidence="1" id="KW-1133">Transmembrane helix</keyword>
<organism evidence="2 3">
    <name type="scientific">Neolentinus lepideus HHB14362 ss-1</name>
    <dbReference type="NCBI Taxonomy" id="1314782"/>
    <lineage>
        <taxon>Eukaryota</taxon>
        <taxon>Fungi</taxon>
        <taxon>Dikarya</taxon>
        <taxon>Basidiomycota</taxon>
        <taxon>Agaricomycotina</taxon>
        <taxon>Agaricomycetes</taxon>
        <taxon>Gloeophyllales</taxon>
        <taxon>Gloeophyllaceae</taxon>
        <taxon>Neolentinus</taxon>
    </lineage>
</organism>
<dbReference type="OrthoDB" id="3265563at2759"/>
<feature type="transmembrane region" description="Helical" evidence="1">
    <location>
        <begin position="64"/>
        <end position="89"/>
    </location>
</feature>
<feature type="transmembrane region" description="Helical" evidence="1">
    <location>
        <begin position="232"/>
        <end position="254"/>
    </location>
</feature>
<gene>
    <name evidence="2" type="ORF">NEOLEDRAFT_833459</name>
</gene>
<name>A0A165P7V6_9AGAM</name>
<proteinExistence type="predicted"/>
<dbReference type="Proteomes" id="UP000076761">
    <property type="component" value="Unassembled WGS sequence"/>
</dbReference>
<feature type="transmembrane region" description="Helical" evidence="1">
    <location>
        <begin position="199"/>
        <end position="220"/>
    </location>
</feature>
<dbReference type="EMBL" id="KV425617">
    <property type="protein sequence ID" value="KZT20644.1"/>
    <property type="molecule type" value="Genomic_DNA"/>
</dbReference>
<dbReference type="STRING" id="1314782.A0A165P7V6"/>